<dbReference type="Proteomes" id="UP001163726">
    <property type="component" value="Chromosome"/>
</dbReference>
<evidence type="ECO:0000256" key="2">
    <source>
        <dbReference type="ARBA" id="ARBA00022448"/>
    </source>
</evidence>
<proteinExistence type="inferred from homology"/>
<keyword evidence="3" id="KW-0249">Electron transport</keyword>
<evidence type="ECO:0000313" key="9">
    <source>
        <dbReference type="EMBL" id="WAJ70430.1"/>
    </source>
</evidence>
<dbReference type="EMBL" id="CP109965">
    <property type="protein sequence ID" value="WAJ70430.1"/>
    <property type="molecule type" value="Genomic_DNA"/>
</dbReference>
<evidence type="ECO:0000256" key="7">
    <source>
        <dbReference type="PIRNR" id="PIRNR000077"/>
    </source>
</evidence>
<dbReference type="InterPro" id="IPR013766">
    <property type="entry name" value="Thioredoxin_domain"/>
</dbReference>
<reference evidence="9" key="1">
    <citation type="submission" date="2022-10" db="EMBL/GenBank/DDBJ databases">
        <title>Catenovulum adriacola sp. nov. isolated in the Harbour of Susak.</title>
        <authorList>
            <person name="Schoch T."/>
            <person name="Reich S.J."/>
            <person name="Stoeferle S."/>
            <person name="Flaiz M."/>
            <person name="Kazda M."/>
            <person name="Riedel C.U."/>
            <person name="Duerre P."/>
        </authorList>
    </citation>
    <scope>NUCLEOTIDE SEQUENCE</scope>
    <source>
        <strain evidence="9">TS8</strain>
    </source>
</reference>
<dbReference type="SUPFAM" id="SSF52833">
    <property type="entry name" value="Thioredoxin-like"/>
    <property type="match status" value="1"/>
</dbReference>
<dbReference type="PROSITE" id="PS00194">
    <property type="entry name" value="THIOREDOXIN_1"/>
    <property type="match status" value="1"/>
</dbReference>
<keyword evidence="5" id="KW-0676">Redox-active center</keyword>
<accession>A0ABY7ALJ8</accession>
<protein>
    <recommendedName>
        <fullName evidence="6 7">Thioredoxin</fullName>
    </recommendedName>
</protein>
<dbReference type="PANTHER" id="PTHR45663:SF11">
    <property type="entry name" value="GEO12009P1"/>
    <property type="match status" value="1"/>
</dbReference>
<dbReference type="InterPro" id="IPR017937">
    <property type="entry name" value="Thioredoxin_CS"/>
</dbReference>
<name>A0ABY7ALJ8_9ALTE</name>
<dbReference type="Gene3D" id="3.40.30.10">
    <property type="entry name" value="Glutaredoxin"/>
    <property type="match status" value="1"/>
</dbReference>
<keyword evidence="4" id="KW-1015">Disulfide bond</keyword>
<evidence type="ECO:0000256" key="1">
    <source>
        <dbReference type="ARBA" id="ARBA00008987"/>
    </source>
</evidence>
<dbReference type="PRINTS" id="PR00421">
    <property type="entry name" value="THIOREDOXIN"/>
</dbReference>
<gene>
    <name evidence="9" type="primary">trxA</name>
    <name evidence="9" type="ORF">OLW01_01025</name>
</gene>
<evidence type="ECO:0000256" key="5">
    <source>
        <dbReference type="ARBA" id="ARBA00023284"/>
    </source>
</evidence>
<keyword evidence="10" id="KW-1185">Reference proteome</keyword>
<dbReference type="PIRSF" id="PIRSF000077">
    <property type="entry name" value="Thioredoxin"/>
    <property type="match status" value="1"/>
</dbReference>
<dbReference type="Pfam" id="PF00085">
    <property type="entry name" value="Thioredoxin"/>
    <property type="match status" value="1"/>
</dbReference>
<dbReference type="InterPro" id="IPR036249">
    <property type="entry name" value="Thioredoxin-like_sf"/>
</dbReference>
<keyword evidence="2" id="KW-0813">Transport</keyword>
<dbReference type="InterPro" id="IPR005746">
    <property type="entry name" value="Thioredoxin"/>
</dbReference>
<dbReference type="CDD" id="cd02947">
    <property type="entry name" value="TRX_family"/>
    <property type="match status" value="1"/>
</dbReference>
<organism evidence="9 10">
    <name type="scientific">Catenovulum adriaticum</name>
    <dbReference type="NCBI Taxonomy" id="2984846"/>
    <lineage>
        <taxon>Bacteria</taxon>
        <taxon>Pseudomonadati</taxon>
        <taxon>Pseudomonadota</taxon>
        <taxon>Gammaproteobacteria</taxon>
        <taxon>Alteromonadales</taxon>
        <taxon>Alteromonadaceae</taxon>
        <taxon>Catenovulum</taxon>
    </lineage>
</organism>
<evidence type="ECO:0000256" key="4">
    <source>
        <dbReference type="ARBA" id="ARBA00023157"/>
    </source>
</evidence>
<evidence type="ECO:0000256" key="3">
    <source>
        <dbReference type="ARBA" id="ARBA00022982"/>
    </source>
</evidence>
<dbReference type="PROSITE" id="PS51352">
    <property type="entry name" value="THIOREDOXIN_2"/>
    <property type="match status" value="1"/>
</dbReference>
<dbReference type="PANTHER" id="PTHR45663">
    <property type="entry name" value="GEO12009P1"/>
    <property type="match status" value="1"/>
</dbReference>
<dbReference type="RefSeq" id="WP_268074768.1">
    <property type="nucleotide sequence ID" value="NZ_CP109965.1"/>
</dbReference>
<evidence type="ECO:0000256" key="6">
    <source>
        <dbReference type="NCBIfam" id="TIGR01068"/>
    </source>
</evidence>
<evidence type="ECO:0000313" key="10">
    <source>
        <dbReference type="Proteomes" id="UP001163726"/>
    </source>
</evidence>
<feature type="domain" description="Thioredoxin" evidence="8">
    <location>
        <begin position="1"/>
        <end position="107"/>
    </location>
</feature>
<evidence type="ECO:0000259" key="8">
    <source>
        <dbReference type="PROSITE" id="PS51352"/>
    </source>
</evidence>
<comment type="similarity">
    <text evidence="1 7">Belongs to the thioredoxin family.</text>
</comment>
<dbReference type="NCBIfam" id="TIGR01068">
    <property type="entry name" value="thioredoxin"/>
    <property type="match status" value="1"/>
</dbReference>
<sequence length="107" mass="11638">MTNVTQIKAQDFNQAVTEHDGIVLVDFFAEWCGPCKMVAPILEQLSNERDDIKIVKVDADEAPDLMAQFGIRGIPTLLLFKQGEKVGSKVGAVSLSQLQSFVSQASA</sequence>